<reference evidence="2" key="1">
    <citation type="submission" date="2015-08" db="EMBL/GenBank/DDBJ databases">
        <title>Draft genome sequence of Komagataeibacter europaeus CECT 8546 a cellulose producer strain from vinegar produced by the traditional method.</title>
        <authorList>
            <person name="Poehlein A."/>
            <person name="Valera M.J."/>
            <person name="Haack F.S."/>
            <person name="Mas A."/>
            <person name="Daniel R."/>
            <person name="Streit W.R."/>
            <person name="Mateo E."/>
        </authorList>
    </citation>
    <scope>NUCLEOTIDE SEQUENCE [LARGE SCALE GENOMIC DNA]</scope>
    <source>
        <strain evidence="2">CECT 8546</strain>
    </source>
</reference>
<accession>A0A0M0EE20</accession>
<sequence length="140" mass="15584">MLKASRKLETLHSSPRSDATGKRKDDLFGLLATEANHEIGTLHPQTMPTVLISPKDSFDPAGLIAAKRLTNMLHITRDERAATQGLSRDAVLKGARLGRPPTRARLRDMVEILNRVRPWAASGHEAFAWYRSRPLSSFCD</sequence>
<name>A0A0M0EE20_KOMEU</name>
<keyword evidence="3" id="KW-1185">Reference proteome</keyword>
<evidence type="ECO:0000313" key="2">
    <source>
        <dbReference type="EMBL" id="KON63502.1"/>
    </source>
</evidence>
<comment type="caution">
    <text evidence="2">The sequence shown here is derived from an EMBL/GenBank/DDBJ whole genome shotgun (WGS) entry which is preliminary data.</text>
</comment>
<proteinExistence type="predicted"/>
<dbReference type="STRING" id="33995.KOEU_29740"/>
<organism evidence="2 3">
    <name type="scientific">Komagataeibacter europaeus</name>
    <name type="common">Gluconacetobacter europaeus</name>
    <dbReference type="NCBI Taxonomy" id="33995"/>
    <lineage>
        <taxon>Bacteria</taxon>
        <taxon>Pseudomonadati</taxon>
        <taxon>Pseudomonadota</taxon>
        <taxon>Alphaproteobacteria</taxon>
        <taxon>Acetobacterales</taxon>
        <taxon>Acetobacteraceae</taxon>
        <taxon>Komagataeibacter</taxon>
    </lineage>
</organism>
<feature type="region of interest" description="Disordered" evidence="1">
    <location>
        <begin position="1"/>
        <end position="23"/>
    </location>
</feature>
<dbReference type="EMBL" id="LHUQ01000027">
    <property type="protein sequence ID" value="KON63502.1"/>
    <property type="molecule type" value="Genomic_DNA"/>
</dbReference>
<gene>
    <name evidence="2" type="ORF">KOEU_29740</name>
</gene>
<feature type="compositionally biased region" description="Basic and acidic residues" evidence="1">
    <location>
        <begin position="1"/>
        <end position="10"/>
    </location>
</feature>
<evidence type="ECO:0000313" key="3">
    <source>
        <dbReference type="Proteomes" id="UP000037566"/>
    </source>
</evidence>
<evidence type="ECO:0000256" key="1">
    <source>
        <dbReference type="SAM" id="MobiDB-lite"/>
    </source>
</evidence>
<dbReference type="Proteomes" id="UP000037566">
    <property type="component" value="Unassembled WGS sequence"/>
</dbReference>
<protein>
    <submittedName>
        <fullName evidence="2">Uncharacterized protein</fullName>
    </submittedName>
</protein>
<dbReference type="AlphaFoldDB" id="A0A0M0EE20"/>
<dbReference type="PATRIC" id="fig|33995.3.peg.3299"/>